<evidence type="ECO:0000313" key="3">
    <source>
        <dbReference type="Proteomes" id="UP000718630"/>
    </source>
</evidence>
<name>A0A929MZF0_9ACTO</name>
<organism evidence="2 3">
    <name type="scientific">Schaalia georgiae</name>
    <dbReference type="NCBI Taxonomy" id="52768"/>
    <lineage>
        <taxon>Bacteria</taxon>
        <taxon>Bacillati</taxon>
        <taxon>Actinomycetota</taxon>
        <taxon>Actinomycetes</taxon>
        <taxon>Actinomycetales</taxon>
        <taxon>Actinomycetaceae</taxon>
        <taxon>Schaalia</taxon>
    </lineage>
</organism>
<dbReference type="EMBL" id="JABZFZ010000018">
    <property type="protein sequence ID" value="MBF0939398.1"/>
    <property type="molecule type" value="Genomic_DNA"/>
</dbReference>
<dbReference type="AlphaFoldDB" id="A0A929MZF0"/>
<comment type="caution">
    <text evidence="2">The sequence shown here is derived from an EMBL/GenBank/DDBJ whole genome shotgun (WGS) entry which is preliminary data.</text>
</comment>
<feature type="coiled-coil region" evidence="1">
    <location>
        <begin position="68"/>
        <end position="95"/>
    </location>
</feature>
<protein>
    <submittedName>
        <fullName evidence="2">WXG100 family type VII secretion target</fullName>
    </submittedName>
</protein>
<gene>
    <name evidence="2" type="ORF">HXK03_00780</name>
</gene>
<keyword evidence="1" id="KW-0175">Coiled coil</keyword>
<dbReference type="InterPro" id="IPR036689">
    <property type="entry name" value="ESAT-6-like_sf"/>
</dbReference>
<proteinExistence type="predicted"/>
<dbReference type="InterPro" id="IPR010310">
    <property type="entry name" value="T7SS_ESAT-6-like"/>
</dbReference>
<reference evidence="2" key="1">
    <citation type="submission" date="2020-04" db="EMBL/GenBank/DDBJ databases">
        <title>Deep metagenomics examines the oral microbiome during advanced dental caries in children, revealing novel taxa and co-occurrences with host molecules.</title>
        <authorList>
            <person name="Baker J.L."/>
            <person name="Morton J.T."/>
            <person name="Dinis M."/>
            <person name="Alvarez R."/>
            <person name="Tran N.C."/>
            <person name="Knight R."/>
            <person name="Edlund A."/>
        </authorList>
    </citation>
    <scope>NUCLEOTIDE SEQUENCE</scope>
    <source>
        <strain evidence="2">JCVI_32_bin.64</strain>
    </source>
</reference>
<dbReference type="Pfam" id="PF06013">
    <property type="entry name" value="WXG100"/>
    <property type="match status" value="1"/>
</dbReference>
<sequence length="98" mass="10686">MMEADLMVKSQGFQEIIDSLSSGLTDIKKEFDEVQHSHSSLGASWKGEASDAALTSLTGLEDEGTSHTDLLQKAIKALQDALDSYNKAEETVKELWAL</sequence>
<evidence type="ECO:0000313" key="2">
    <source>
        <dbReference type="EMBL" id="MBF0939398.1"/>
    </source>
</evidence>
<dbReference type="SUPFAM" id="SSF140453">
    <property type="entry name" value="EsxAB dimer-like"/>
    <property type="match status" value="1"/>
</dbReference>
<dbReference type="Proteomes" id="UP000718630">
    <property type="component" value="Unassembled WGS sequence"/>
</dbReference>
<dbReference type="Gene3D" id="1.10.287.1060">
    <property type="entry name" value="ESAT-6-like"/>
    <property type="match status" value="1"/>
</dbReference>
<evidence type="ECO:0000256" key="1">
    <source>
        <dbReference type="SAM" id="Coils"/>
    </source>
</evidence>
<accession>A0A929MZF0</accession>